<dbReference type="PANTHER" id="PTHR43766:SF1">
    <property type="entry name" value="TRYPTOPHAN--TRNA LIGASE, MITOCHONDRIAL"/>
    <property type="match status" value="1"/>
</dbReference>
<dbReference type="AlphaFoldDB" id="A0A1V9X1Q1"/>
<dbReference type="OrthoDB" id="15808at2759"/>
<dbReference type="GO" id="GO:0070183">
    <property type="term" value="P:mitochondrial tryptophanyl-tRNA aminoacylation"/>
    <property type="evidence" value="ECO:0007669"/>
    <property type="project" value="TreeGrafter"/>
</dbReference>
<dbReference type="InterPro" id="IPR050203">
    <property type="entry name" value="Trp-tRNA_synthetase"/>
</dbReference>
<dbReference type="SUPFAM" id="SSF52374">
    <property type="entry name" value="Nucleotidylyl transferase"/>
    <property type="match status" value="1"/>
</dbReference>
<keyword evidence="7 10" id="KW-0648">Protein biosynthesis</keyword>
<evidence type="ECO:0000256" key="4">
    <source>
        <dbReference type="ARBA" id="ARBA00022598"/>
    </source>
</evidence>
<dbReference type="GO" id="GO:0004830">
    <property type="term" value="F:tryptophan-tRNA ligase activity"/>
    <property type="evidence" value="ECO:0007669"/>
    <property type="project" value="UniProtKB-EC"/>
</dbReference>
<dbReference type="GO" id="GO:0005524">
    <property type="term" value="F:ATP binding"/>
    <property type="evidence" value="ECO:0007669"/>
    <property type="project" value="UniProtKB-KW"/>
</dbReference>
<evidence type="ECO:0000256" key="2">
    <source>
        <dbReference type="ARBA" id="ARBA00005594"/>
    </source>
</evidence>
<evidence type="ECO:0000313" key="12">
    <source>
        <dbReference type="Proteomes" id="UP000192247"/>
    </source>
</evidence>
<proteinExistence type="inferred from homology"/>
<evidence type="ECO:0000256" key="3">
    <source>
        <dbReference type="ARBA" id="ARBA00013161"/>
    </source>
</evidence>
<reference evidence="11 12" key="1">
    <citation type="journal article" date="2017" name="Gigascience">
        <title>Draft genome of the honey bee ectoparasitic mite, Tropilaelaps mercedesae, is shaped by the parasitic life history.</title>
        <authorList>
            <person name="Dong X."/>
            <person name="Armstrong S.D."/>
            <person name="Xia D."/>
            <person name="Makepeace B.L."/>
            <person name="Darby A.C."/>
            <person name="Kadowaki T."/>
        </authorList>
    </citation>
    <scope>NUCLEOTIDE SEQUENCE [LARGE SCALE GENOMIC DNA]</scope>
    <source>
        <strain evidence="11">Wuxi-XJTLU</strain>
    </source>
</reference>
<protein>
    <recommendedName>
        <fullName evidence="3">tryptophan--tRNA ligase</fullName>
        <ecNumber evidence="3">6.1.1.2</ecNumber>
    </recommendedName>
    <alternativeName>
        <fullName evidence="9">Tryptophanyl-tRNA synthetase</fullName>
    </alternativeName>
</protein>
<dbReference type="PRINTS" id="PR01039">
    <property type="entry name" value="TRNASYNTHTRP"/>
</dbReference>
<comment type="subcellular location">
    <subcellularLocation>
        <location evidence="1">Mitochondrion</location>
    </subcellularLocation>
</comment>
<dbReference type="InterPro" id="IPR002306">
    <property type="entry name" value="Trp-tRNA-ligase"/>
</dbReference>
<dbReference type="Pfam" id="PF00579">
    <property type="entry name" value="tRNA-synt_1b"/>
    <property type="match status" value="1"/>
</dbReference>
<accession>A0A1V9X1Q1</accession>
<dbReference type="GO" id="GO:0005759">
    <property type="term" value="C:mitochondrial matrix"/>
    <property type="evidence" value="ECO:0007669"/>
    <property type="project" value="TreeGrafter"/>
</dbReference>
<evidence type="ECO:0000256" key="10">
    <source>
        <dbReference type="RuleBase" id="RU363036"/>
    </source>
</evidence>
<name>A0A1V9X1Q1_9ACAR</name>
<sequence length="233" mass="26274">MNPTMNKMYHFSHFKEKTAKTTETPLGIYLYPILQAADVLLYKGTHVPVGEDQLPHINLIKDIAQTFNKRFGQMVFPECQPLLYSDCARLRDLRYPSNKMSKSANPKGRIDLNELPDSIRLKIKKAVTDSRSEITFEPESRPGVSNLVLIHALCSGQETADVVASAEGLDTGQYKEAVATAVIELLTPIRKRIIHIMEDRIALWKLLETNAERIRPEAQKTLTEARDAMGMVP</sequence>
<evidence type="ECO:0000256" key="5">
    <source>
        <dbReference type="ARBA" id="ARBA00022741"/>
    </source>
</evidence>
<evidence type="ECO:0000256" key="8">
    <source>
        <dbReference type="ARBA" id="ARBA00023146"/>
    </source>
</evidence>
<dbReference type="STRING" id="418985.A0A1V9X1Q1"/>
<dbReference type="InParanoid" id="A0A1V9X1Q1"/>
<dbReference type="Gene3D" id="1.10.240.10">
    <property type="entry name" value="Tyrosyl-Transfer RNA Synthetase"/>
    <property type="match status" value="1"/>
</dbReference>
<dbReference type="EMBL" id="MNPL01028638">
    <property type="protein sequence ID" value="OQR67509.1"/>
    <property type="molecule type" value="Genomic_DNA"/>
</dbReference>
<comment type="similarity">
    <text evidence="2 10">Belongs to the class-I aminoacyl-tRNA synthetase family.</text>
</comment>
<evidence type="ECO:0000256" key="7">
    <source>
        <dbReference type="ARBA" id="ARBA00022917"/>
    </source>
</evidence>
<keyword evidence="5 10" id="KW-0547">Nucleotide-binding</keyword>
<dbReference type="EC" id="6.1.1.2" evidence="3"/>
<keyword evidence="8 10" id="KW-0030">Aminoacyl-tRNA synthetase</keyword>
<evidence type="ECO:0000313" key="11">
    <source>
        <dbReference type="EMBL" id="OQR67509.1"/>
    </source>
</evidence>
<dbReference type="InterPro" id="IPR002305">
    <property type="entry name" value="aa-tRNA-synth_Ic"/>
</dbReference>
<evidence type="ECO:0000256" key="9">
    <source>
        <dbReference type="ARBA" id="ARBA00030268"/>
    </source>
</evidence>
<dbReference type="PANTHER" id="PTHR43766">
    <property type="entry name" value="TRYPTOPHAN--TRNA LIGASE, MITOCHONDRIAL"/>
    <property type="match status" value="1"/>
</dbReference>
<dbReference type="InterPro" id="IPR014729">
    <property type="entry name" value="Rossmann-like_a/b/a_fold"/>
</dbReference>
<evidence type="ECO:0000256" key="6">
    <source>
        <dbReference type="ARBA" id="ARBA00022840"/>
    </source>
</evidence>
<evidence type="ECO:0000256" key="1">
    <source>
        <dbReference type="ARBA" id="ARBA00004173"/>
    </source>
</evidence>
<keyword evidence="12" id="KW-1185">Reference proteome</keyword>
<keyword evidence="4 10" id="KW-0436">Ligase</keyword>
<dbReference type="FunFam" id="1.10.240.10:FF:000002">
    <property type="entry name" value="Tryptophan--tRNA ligase"/>
    <property type="match status" value="1"/>
</dbReference>
<gene>
    <name evidence="11" type="ORF">BIW11_02185</name>
</gene>
<keyword evidence="6 10" id="KW-0067">ATP-binding</keyword>
<dbReference type="Proteomes" id="UP000192247">
    <property type="component" value="Unassembled WGS sequence"/>
</dbReference>
<comment type="caution">
    <text evidence="11">The sequence shown here is derived from an EMBL/GenBank/DDBJ whole genome shotgun (WGS) entry which is preliminary data.</text>
</comment>
<organism evidence="11 12">
    <name type="scientific">Tropilaelaps mercedesae</name>
    <dbReference type="NCBI Taxonomy" id="418985"/>
    <lineage>
        <taxon>Eukaryota</taxon>
        <taxon>Metazoa</taxon>
        <taxon>Ecdysozoa</taxon>
        <taxon>Arthropoda</taxon>
        <taxon>Chelicerata</taxon>
        <taxon>Arachnida</taxon>
        <taxon>Acari</taxon>
        <taxon>Parasitiformes</taxon>
        <taxon>Mesostigmata</taxon>
        <taxon>Gamasina</taxon>
        <taxon>Dermanyssoidea</taxon>
        <taxon>Laelapidae</taxon>
        <taxon>Tropilaelaps</taxon>
    </lineage>
</organism>
<dbReference type="Gene3D" id="3.40.50.620">
    <property type="entry name" value="HUPs"/>
    <property type="match status" value="1"/>
</dbReference>